<keyword evidence="1" id="KW-0175">Coiled coil</keyword>
<evidence type="ECO:0000313" key="3">
    <source>
        <dbReference type="Proteomes" id="UP000186666"/>
    </source>
</evidence>
<keyword evidence="3" id="KW-1185">Reference proteome</keyword>
<sequence>MTEIQERSVVLSNGSELLWNDEERILFVRYGEKGMPILTCPEAEIDIVLDTLEKAQSEVERLTAENTEKDALIKELEHQRDYFREDRNYHQLRATKLSGKGDNPNEQ</sequence>
<dbReference type="Proteomes" id="UP000186666">
    <property type="component" value="Unassembled WGS sequence"/>
</dbReference>
<organism evidence="2 3">
    <name type="scientific">Paenibacillus macquariensis</name>
    <dbReference type="NCBI Taxonomy" id="948756"/>
    <lineage>
        <taxon>Bacteria</taxon>
        <taxon>Bacillati</taxon>
        <taxon>Bacillota</taxon>
        <taxon>Bacilli</taxon>
        <taxon>Bacillales</taxon>
        <taxon>Paenibacillaceae</taxon>
        <taxon>Paenibacillus</taxon>
    </lineage>
</organism>
<dbReference type="RefSeq" id="WP_068586874.1">
    <property type="nucleotide sequence ID" value="NZ_FTNK01000005.1"/>
</dbReference>
<protein>
    <submittedName>
        <fullName evidence="2">Uncharacterized protein</fullName>
    </submittedName>
</protein>
<dbReference type="EMBL" id="FTNK01000005">
    <property type="protein sequence ID" value="SIQ93033.1"/>
    <property type="molecule type" value="Genomic_DNA"/>
</dbReference>
<reference evidence="2 3" key="1">
    <citation type="submission" date="2017-01" db="EMBL/GenBank/DDBJ databases">
        <authorList>
            <person name="Varghese N."/>
            <person name="Submissions S."/>
        </authorList>
    </citation>
    <scope>NUCLEOTIDE SEQUENCE [LARGE SCALE GENOMIC DNA]</scope>
    <source>
        <strain evidence="2 3">ATCC 23464</strain>
    </source>
</reference>
<comment type="caution">
    <text evidence="2">The sequence shown here is derived from an EMBL/GenBank/DDBJ whole genome shotgun (WGS) entry which is preliminary data.</text>
</comment>
<proteinExistence type="predicted"/>
<name>A0ABY1JXB3_9BACL</name>
<accession>A0ABY1JXB3</accession>
<gene>
    <name evidence="2" type="ORF">SAMN05421578_10598</name>
</gene>
<evidence type="ECO:0000256" key="1">
    <source>
        <dbReference type="SAM" id="Coils"/>
    </source>
</evidence>
<evidence type="ECO:0000313" key="2">
    <source>
        <dbReference type="EMBL" id="SIQ93033.1"/>
    </source>
</evidence>
<feature type="coiled-coil region" evidence="1">
    <location>
        <begin position="45"/>
        <end position="79"/>
    </location>
</feature>